<dbReference type="OMA" id="FFIAHMF"/>
<proteinExistence type="predicted"/>
<dbReference type="OrthoDB" id="4259138at2759"/>
<dbReference type="Proteomes" id="UP000028545">
    <property type="component" value="Unassembled WGS sequence"/>
</dbReference>
<protein>
    <recommendedName>
        <fullName evidence="4">Lysine-specific metallo-endopeptidase domain-containing protein</fullName>
    </recommendedName>
</protein>
<comment type="caution">
    <text evidence="2">The sequence shown here is derived from an EMBL/GenBank/DDBJ whole genome shotgun (WGS) entry which is preliminary data.</text>
</comment>
<organism evidence="2 3">
    <name type="scientific">Pseudallescheria apiosperma</name>
    <name type="common">Scedosporium apiospermum</name>
    <dbReference type="NCBI Taxonomy" id="563466"/>
    <lineage>
        <taxon>Eukaryota</taxon>
        <taxon>Fungi</taxon>
        <taxon>Dikarya</taxon>
        <taxon>Ascomycota</taxon>
        <taxon>Pezizomycotina</taxon>
        <taxon>Sordariomycetes</taxon>
        <taxon>Hypocreomycetidae</taxon>
        <taxon>Microascales</taxon>
        <taxon>Microascaceae</taxon>
        <taxon>Scedosporium</taxon>
    </lineage>
</organism>
<accession>A0A084G2B5</accession>
<dbReference type="AlphaFoldDB" id="A0A084G2B5"/>
<dbReference type="SUPFAM" id="SSF55486">
    <property type="entry name" value="Metalloproteases ('zincins'), catalytic domain"/>
    <property type="match status" value="1"/>
</dbReference>
<feature type="signal peptide" evidence="1">
    <location>
        <begin position="1"/>
        <end position="23"/>
    </location>
</feature>
<feature type="chain" id="PRO_5001775266" description="Lysine-specific metallo-endopeptidase domain-containing protein" evidence="1">
    <location>
        <begin position="24"/>
        <end position="379"/>
    </location>
</feature>
<keyword evidence="1" id="KW-0732">Signal</keyword>
<dbReference type="RefSeq" id="XP_016641276.1">
    <property type="nucleotide sequence ID" value="XM_016789449.1"/>
</dbReference>
<evidence type="ECO:0008006" key="4">
    <source>
        <dbReference type="Google" id="ProtNLM"/>
    </source>
</evidence>
<keyword evidence="3" id="KW-1185">Reference proteome</keyword>
<dbReference type="HOGENOM" id="CLU_062283_0_0_1"/>
<name>A0A084G2B5_PSEDA</name>
<dbReference type="VEuPathDB" id="FungiDB:SAPIO_CDS7625"/>
<dbReference type="GeneID" id="27726697"/>
<sequence length="379" mass="42133">MARHSFLLGLITGLLAILSYTTAEDVKITDIFTVQDGSRDGGCDGRMAELDQWLSESSFSVTTALENLEKYDQLLSVRRAMLIFFGIPSRNKLEPESGDSNQEDGPRRAAFNAVKRYLEYVEDFLNHKQESSGKVLYGKDNFHLHCHSTFLSLHQPTDPALDFQANEMQDQDGITILVQDVPVYQEKLAEDPDNRVFWSGELTKQNGYYFTESGANMCDDSDHLGGTADLQILEPGANGQAQRGDPKINVILCPSSFDNTEKAASYREANNGLTDGVDLAEAVPRSATLLHEIFHALNGGIFLDGNSEKYALTECIDLAKKNPAKARLNPENYVFFITHMYHLFGEDEGEDPISIPTNWDFRVATISGVQGLRAFRSGN</sequence>
<dbReference type="Gene3D" id="3.40.390.10">
    <property type="entry name" value="Collagenase (Catalytic Domain)"/>
    <property type="match status" value="1"/>
</dbReference>
<dbReference type="InterPro" id="IPR024079">
    <property type="entry name" value="MetalloPept_cat_dom_sf"/>
</dbReference>
<evidence type="ECO:0000313" key="2">
    <source>
        <dbReference type="EMBL" id="KEZ41477.1"/>
    </source>
</evidence>
<evidence type="ECO:0000256" key="1">
    <source>
        <dbReference type="SAM" id="SignalP"/>
    </source>
</evidence>
<evidence type="ECO:0000313" key="3">
    <source>
        <dbReference type="Proteomes" id="UP000028545"/>
    </source>
</evidence>
<reference evidence="2 3" key="1">
    <citation type="journal article" date="2014" name="Genome Announc.">
        <title>Draft genome sequence of the pathogenic fungus Scedosporium apiospermum.</title>
        <authorList>
            <person name="Vandeputte P."/>
            <person name="Ghamrawi S."/>
            <person name="Rechenmann M."/>
            <person name="Iltis A."/>
            <person name="Giraud S."/>
            <person name="Fleury M."/>
            <person name="Thornton C."/>
            <person name="Delhaes L."/>
            <person name="Meyer W."/>
            <person name="Papon N."/>
            <person name="Bouchara J.P."/>
        </authorList>
    </citation>
    <scope>NUCLEOTIDE SEQUENCE [LARGE SCALE GENOMIC DNA]</scope>
    <source>
        <strain evidence="2 3">IHEM 14462</strain>
    </source>
</reference>
<dbReference type="GO" id="GO:0008237">
    <property type="term" value="F:metallopeptidase activity"/>
    <property type="evidence" value="ECO:0007669"/>
    <property type="project" value="InterPro"/>
</dbReference>
<dbReference type="EMBL" id="JOWA01000110">
    <property type="protein sequence ID" value="KEZ41477.1"/>
    <property type="molecule type" value="Genomic_DNA"/>
</dbReference>
<gene>
    <name evidence="2" type="ORF">SAPIO_CDS7625</name>
</gene>
<dbReference type="KEGG" id="sapo:SAPIO_CDS7625"/>